<comment type="caution">
    <text evidence="3">The sequence shown here is derived from an EMBL/GenBank/DDBJ whole genome shotgun (WGS) entry which is preliminary data.</text>
</comment>
<dbReference type="PANTHER" id="PTHR35010:SF2">
    <property type="entry name" value="BLL4672 PROTEIN"/>
    <property type="match status" value="1"/>
</dbReference>
<feature type="region of interest" description="Disordered" evidence="1">
    <location>
        <begin position="18"/>
        <end position="38"/>
    </location>
</feature>
<dbReference type="STRING" id="287986.DV20_06165"/>
<dbReference type="PROSITE" id="PS50943">
    <property type="entry name" value="HTH_CROC1"/>
    <property type="match status" value="1"/>
</dbReference>
<evidence type="ECO:0000256" key="1">
    <source>
        <dbReference type="SAM" id="MobiDB-lite"/>
    </source>
</evidence>
<dbReference type="Pfam" id="PF17765">
    <property type="entry name" value="MLTR_LBD"/>
    <property type="match status" value="1"/>
</dbReference>
<dbReference type="PANTHER" id="PTHR35010">
    <property type="entry name" value="BLL4672 PROTEIN-RELATED"/>
    <property type="match status" value="1"/>
</dbReference>
<dbReference type="CDD" id="cd00093">
    <property type="entry name" value="HTH_XRE"/>
    <property type="match status" value="1"/>
</dbReference>
<dbReference type="AlphaFoldDB" id="A0A066UGL5"/>
<sequence length="274" mass="30822">MDRAELADFLRRRREALRPDDVGLPPGQRRRTSGLRREEVATLSGMSTDYYTRLEQERGPRPSEQMLAAIARGLRLTLDERDHLFRLAGHTAPARVSRAGHVSPPLMRVLDRLHDTPAQVMSNLGETLVQNRQAEALLGDETRHRGPARSAVYRWFTDPAEQRIYPEPDRPRHARFLVASLRAASATDRRAVELARLLTAKSAEFAKLWEAHEVAVPFERRKTIVHPSLGDIALDCQLLLTDDLAQLLLVFTATPGTEDAEKLQLLSVVGPELL</sequence>
<dbReference type="EMBL" id="JMQI01000011">
    <property type="protein sequence ID" value="KDN23299.1"/>
    <property type="molecule type" value="Genomic_DNA"/>
</dbReference>
<evidence type="ECO:0000259" key="2">
    <source>
        <dbReference type="PROSITE" id="PS50943"/>
    </source>
</evidence>
<dbReference type="Gene3D" id="1.10.260.40">
    <property type="entry name" value="lambda repressor-like DNA-binding domains"/>
    <property type="match status" value="1"/>
</dbReference>
<dbReference type="SUPFAM" id="SSF47413">
    <property type="entry name" value="lambda repressor-like DNA-binding domains"/>
    <property type="match status" value="1"/>
</dbReference>
<dbReference type="InterPro" id="IPR010982">
    <property type="entry name" value="Lambda_DNA-bd_dom_sf"/>
</dbReference>
<dbReference type="InterPro" id="IPR001387">
    <property type="entry name" value="Cro/C1-type_HTH"/>
</dbReference>
<dbReference type="RefSeq" id="WP_043777045.1">
    <property type="nucleotide sequence ID" value="NZ_JMQI01000011.1"/>
</dbReference>
<dbReference type="GO" id="GO:0003677">
    <property type="term" value="F:DNA binding"/>
    <property type="evidence" value="ECO:0007669"/>
    <property type="project" value="InterPro"/>
</dbReference>
<dbReference type="Proteomes" id="UP000027345">
    <property type="component" value="Unassembled WGS sequence"/>
</dbReference>
<gene>
    <name evidence="3" type="ORF">DV20_06165</name>
</gene>
<reference evidence="3 4" key="1">
    <citation type="submission" date="2014-05" db="EMBL/GenBank/DDBJ databases">
        <title>Draft genome sequence of Amycolatopsis rifamycinica DSM 46095.</title>
        <authorList>
            <person name="Lal R."/>
            <person name="Saxena A."/>
            <person name="Kumari R."/>
            <person name="Mukherjee U."/>
            <person name="Singh P."/>
            <person name="Sangwan N."/>
            <person name="Mahato N.K."/>
        </authorList>
    </citation>
    <scope>NUCLEOTIDE SEQUENCE [LARGE SCALE GENOMIC DNA]</scope>
    <source>
        <strain evidence="3 4">DSM 46095</strain>
    </source>
</reference>
<dbReference type="eggNOG" id="COG1396">
    <property type="taxonomic scope" value="Bacteria"/>
</dbReference>
<feature type="domain" description="HTH cro/C1-type" evidence="2">
    <location>
        <begin position="34"/>
        <end position="81"/>
    </location>
</feature>
<protein>
    <submittedName>
        <fullName evidence="3">XRE family transcriptional regulator</fullName>
    </submittedName>
</protein>
<keyword evidence="4" id="KW-1185">Reference proteome</keyword>
<organism evidence="3 4">
    <name type="scientific">Amycolatopsis rifamycinica</name>
    <dbReference type="NCBI Taxonomy" id="287986"/>
    <lineage>
        <taxon>Bacteria</taxon>
        <taxon>Bacillati</taxon>
        <taxon>Actinomycetota</taxon>
        <taxon>Actinomycetes</taxon>
        <taxon>Pseudonocardiales</taxon>
        <taxon>Pseudonocardiaceae</taxon>
        <taxon>Amycolatopsis</taxon>
    </lineage>
</organism>
<evidence type="ECO:0000313" key="4">
    <source>
        <dbReference type="Proteomes" id="UP000027345"/>
    </source>
</evidence>
<dbReference type="Gene3D" id="3.30.450.180">
    <property type="match status" value="1"/>
</dbReference>
<evidence type="ECO:0000313" key="3">
    <source>
        <dbReference type="EMBL" id="KDN23299.1"/>
    </source>
</evidence>
<dbReference type="OrthoDB" id="3608749at2"/>
<name>A0A066UGL5_9PSEU</name>
<accession>A0A066UGL5</accession>
<dbReference type="Pfam" id="PF13560">
    <property type="entry name" value="HTH_31"/>
    <property type="match status" value="1"/>
</dbReference>
<proteinExistence type="predicted"/>
<dbReference type="SMART" id="SM00530">
    <property type="entry name" value="HTH_XRE"/>
    <property type="match status" value="1"/>
</dbReference>
<dbReference type="InterPro" id="IPR041413">
    <property type="entry name" value="MLTR_LBD"/>
</dbReference>